<dbReference type="InterPro" id="IPR036940">
    <property type="entry name" value="PI3/4_kinase_cat_sf"/>
</dbReference>
<protein>
    <recommendedName>
        <fullName evidence="7">Phosphatidylinositol 3-kinase VPS34</fullName>
        <ecNumber evidence="7">2.7.1.137</ecNumber>
    </recommendedName>
</protein>
<dbReference type="GO" id="GO:0034271">
    <property type="term" value="C:phosphatidylinositol 3-kinase complex, class III, type I"/>
    <property type="evidence" value="ECO:0007669"/>
    <property type="project" value="TreeGrafter"/>
</dbReference>
<feature type="compositionally biased region" description="Polar residues" evidence="10">
    <location>
        <begin position="101"/>
        <end position="115"/>
    </location>
</feature>
<dbReference type="AlphaFoldDB" id="A0A8H7LGG9"/>
<dbReference type="GO" id="GO:0005777">
    <property type="term" value="C:peroxisome"/>
    <property type="evidence" value="ECO:0007669"/>
    <property type="project" value="TreeGrafter"/>
</dbReference>
<dbReference type="InterPro" id="IPR002068">
    <property type="entry name" value="A-crystallin/Hsp20_dom"/>
</dbReference>
<dbReference type="InterPro" id="IPR016024">
    <property type="entry name" value="ARM-type_fold"/>
</dbReference>
<evidence type="ECO:0000259" key="11">
    <source>
        <dbReference type="PROSITE" id="PS01031"/>
    </source>
</evidence>
<dbReference type="CDD" id="cd00870">
    <property type="entry name" value="PI3Ka_III"/>
    <property type="match status" value="1"/>
</dbReference>
<comment type="similarity">
    <text evidence="1">Belongs to the PI3/PI4-kinase family. Type III PI4K subfamily.</text>
</comment>
<dbReference type="SUPFAM" id="SSF48371">
    <property type="entry name" value="ARM repeat"/>
    <property type="match status" value="1"/>
</dbReference>
<dbReference type="SUPFAM" id="SSF56112">
    <property type="entry name" value="Protein kinase-like (PK-like)"/>
    <property type="match status" value="1"/>
</dbReference>
<evidence type="ECO:0000256" key="5">
    <source>
        <dbReference type="ARBA" id="ARBA00022840"/>
    </source>
</evidence>
<dbReference type="InterPro" id="IPR015433">
    <property type="entry name" value="PI3/4_kinase"/>
</dbReference>
<evidence type="ECO:0000256" key="2">
    <source>
        <dbReference type="ARBA" id="ARBA00022679"/>
    </source>
</evidence>
<keyword evidence="3 7" id="KW-0547">Nucleotide-binding</keyword>
<dbReference type="InterPro" id="IPR001263">
    <property type="entry name" value="PI3K_accessory_dom"/>
</dbReference>
<dbReference type="Gene3D" id="3.30.1010.10">
    <property type="entry name" value="Phosphatidylinositol 3-kinase Catalytic Subunit, Chain A, domain 4"/>
    <property type="match status" value="1"/>
</dbReference>
<evidence type="ECO:0000259" key="12">
    <source>
        <dbReference type="PROSITE" id="PS50290"/>
    </source>
</evidence>
<dbReference type="PANTHER" id="PTHR10048">
    <property type="entry name" value="PHOSPHATIDYLINOSITOL KINASE"/>
    <property type="match status" value="1"/>
</dbReference>
<keyword evidence="4 7" id="KW-0418">Kinase</keyword>
<dbReference type="GO" id="GO:0000045">
    <property type="term" value="P:autophagosome assembly"/>
    <property type="evidence" value="ECO:0007669"/>
    <property type="project" value="TreeGrafter"/>
</dbReference>
<dbReference type="GO" id="GO:0005524">
    <property type="term" value="F:ATP binding"/>
    <property type="evidence" value="ECO:0007669"/>
    <property type="project" value="UniProtKB-UniRule"/>
</dbReference>
<dbReference type="GO" id="GO:0034272">
    <property type="term" value="C:phosphatidylinositol 3-kinase complex, class III, type II"/>
    <property type="evidence" value="ECO:0007669"/>
    <property type="project" value="TreeGrafter"/>
</dbReference>
<dbReference type="PROSITE" id="PS01031">
    <property type="entry name" value="SHSP"/>
    <property type="match status" value="1"/>
</dbReference>
<dbReference type="FunFam" id="1.25.40.70:FF:000009">
    <property type="entry name" value="Phosphatidylinositol 3-kinase VPS34"/>
    <property type="match status" value="1"/>
</dbReference>
<feature type="region of interest" description="Disordered" evidence="10">
    <location>
        <begin position="19"/>
        <end position="42"/>
    </location>
</feature>
<dbReference type="PROSITE" id="PS51547">
    <property type="entry name" value="C2_PI3K"/>
    <property type="match status" value="1"/>
</dbReference>
<dbReference type="CDD" id="cd06464">
    <property type="entry name" value="ACD_sHsps-like"/>
    <property type="match status" value="1"/>
</dbReference>
<dbReference type="FunFam" id="1.10.1070.11:FF:000002">
    <property type="entry name" value="Phosphatidylinositol 3-kinase catalytic subunit type 3"/>
    <property type="match status" value="1"/>
</dbReference>
<proteinExistence type="inferred from homology"/>
<dbReference type="PIRSF" id="PIRSF000587">
    <property type="entry name" value="PI3K_Vps34"/>
    <property type="match status" value="1"/>
</dbReference>
<reference evidence="15" key="1">
    <citation type="submission" date="2020-09" db="EMBL/GenBank/DDBJ databases">
        <title>Comparative genome analyses of four rice-infecting Rhizoctonia solani isolates reveal extensive enrichment of homogalacturonan modification genes.</title>
        <authorList>
            <person name="Lee D.-Y."/>
            <person name="Jeon J."/>
            <person name="Kim K.-T."/>
            <person name="Cheong K."/>
            <person name="Song H."/>
            <person name="Choi G."/>
            <person name="Ko J."/>
            <person name="Opiyo S.O."/>
            <person name="Zuo S."/>
            <person name="Madhav S."/>
            <person name="Lee Y.-H."/>
            <person name="Wang G.-L."/>
        </authorList>
    </citation>
    <scope>NUCLEOTIDE SEQUENCE</scope>
    <source>
        <strain evidence="15">AG1-IA YN-7</strain>
    </source>
</reference>
<dbReference type="Gene3D" id="2.60.40.150">
    <property type="entry name" value="C2 domain"/>
    <property type="match status" value="1"/>
</dbReference>
<feature type="compositionally biased region" description="Polar residues" evidence="10">
    <location>
        <begin position="24"/>
        <end position="39"/>
    </location>
</feature>
<dbReference type="Proteomes" id="UP000650582">
    <property type="component" value="Unassembled WGS sequence"/>
</dbReference>
<dbReference type="PROSITE" id="PS50290">
    <property type="entry name" value="PI3_4_KINASE_3"/>
    <property type="match status" value="1"/>
</dbReference>
<feature type="compositionally biased region" description="Basic and acidic residues" evidence="10">
    <location>
        <begin position="90"/>
        <end position="99"/>
    </location>
</feature>
<dbReference type="InterPro" id="IPR000403">
    <property type="entry name" value="PI3/4_kinase_cat_dom"/>
</dbReference>
<dbReference type="GO" id="GO:0016303">
    <property type="term" value="F:1-phosphatidylinositol-3-kinase activity"/>
    <property type="evidence" value="ECO:0007669"/>
    <property type="project" value="UniProtKB-UniRule"/>
</dbReference>
<evidence type="ECO:0000259" key="14">
    <source>
        <dbReference type="PROSITE" id="PS51547"/>
    </source>
</evidence>
<dbReference type="InterPro" id="IPR035892">
    <property type="entry name" value="C2_domain_sf"/>
</dbReference>
<evidence type="ECO:0000259" key="13">
    <source>
        <dbReference type="PROSITE" id="PS51545"/>
    </source>
</evidence>
<dbReference type="FunFam" id="3.30.1010.10:FF:000002">
    <property type="entry name" value="Phosphatidylinositol 3-kinase catalytic subunit type 3"/>
    <property type="match status" value="1"/>
</dbReference>
<name>A0A8H7LGG9_9AGAM</name>
<dbReference type="PANTHER" id="PTHR10048:SF7">
    <property type="entry name" value="PHOSPHATIDYLINOSITOL 3-KINASE CATALYTIC SUBUNIT TYPE 3"/>
    <property type="match status" value="1"/>
</dbReference>
<feature type="domain" description="PIK helical" evidence="13">
    <location>
        <begin position="495"/>
        <end position="678"/>
    </location>
</feature>
<dbReference type="InterPro" id="IPR011009">
    <property type="entry name" value="Kinase-like_dom_sf"/>
</dbReference>
<keyword evidence="5 7" id="KW-0067">ATP-binding</keyword>
<keyword evidence="2 7" id="KW-0808">Transferase</keyword>
<dbReference type="GO" id="GO:0005768">
    <property type="term" value="C:endosome"/>
    <property type="evidence" value="ECO:0007669"/>
    <property type="project" value="TreeGrafter"/>
</dbReference>
<feature type="domain" description="C2 PI3K-type" evidence="14">
    <location>
        <begin position="210"/>
        <end position="377"/>
    </location>
</feature>
<evidence type="ECO:0000256" key="8">
    <source>
        <dbReference type="PROSITE-ProRule" id="PRU00285"/>
    </source>
</evidence>
<dbReference type="InterPro" id="IPR008290">
    <property type="entry name" value="PI3K_Vps34"/>
</dbReference>
<dbReference type="GO" id="GO:0048015">
    <property type="term" value="P:phosphatidylinositol-mediated signaling"/>
    <property type="evidence" value="ECO:0007669"/>
    <property type="project" value="TreeGrafter"/>
</dbReference>
<dbReference type="Pfam" id="PF00454">
    <property type="entry name" value="PI3_PI4_kinase"/>
    <property type="match status" value="1"/>
</dbReference>
<dbReference type="SMART" id="SM00142">
    <property type="entry name" value="PI3K_C2"/>
    <property type="match status" value="1"/>
</dbReference>
<dbReference type="PROSITE" id="PS51545">
    <property type="entry name" value="PIK_HELICAL"/>
    <property type="match status" value="1"/>
</dbReference>
<dbReference type="InterPro" id="IPR018936">
    <property type="entry name" value="PI3/4_kinase_CS"/>
</dbReference>
<feature type="domain" description="SHSP" evidence="11">
    <location>
        <begin position="33"/>
        <end position="175"/>
    </location>
</feature>
<evidence type="ECO:0000256" key="1">
    <source>
        <dbReference type="ARBA" id="ARBA00006209"/>
    </source>
</evidence>
<evidence type="ECO:0000313" key="15">
    <source>
        <dbReference type="EMBL" id="KAF8673975.1"/>
    </source>
</evidence>
<evidence type="ECO:0000256" key="4">
    <source>
        <dbReference type="ARBA" id="ARBA00022777"/>
    </source>
</evidence>
<dbReference type="InterPro" id="IPR057756">
    <property type="entry name" value="PI3-kinase_type3/VPS34_cat"/>
</dbReference>
<evidence type="ECO:0000256" key="9">
    <source>
        <dbReference type="RuleBase" id="RU003616"/>
    </source>
</evidence>
<dbReference type="PROSITE" id="PS00915">
    <property type="entry name" value="PI3_4_KINASE_1"/>
    <property type="match status" value="1"/>
</dbReference>
<comment type="caution">
    <text evidence="15">The sequence shown here is derived from an EMBL/GenBank/DDBJ whole genome shotgun (WGS) entry which is preliminary data.</text>
</comment>
<comment type="similarity">
    <text evidence="8 9">Belongs to the small heat shock protein (HSP20) family.</text>
</comment>
<dbReference type="Gene3D" id="2.60.40.790">
    <property type="match status" value="1"/>
</dbReference>
<dbReference type="Pfam" id="PF00011">
    <property type="entry name" value="HSP20"/>
    <property type="match status" value="1"/>
</dbReference>
<dbReference type="SUPFAM" id="SSF49562">
    <property type="entry name" value="C2 domain (Calcium/lipid-binding domain, CaLB)"/>
    <property type="match status" value="1"/>
</dbReference>
<feature type="region of interest" description="Disordered" evidence="10">
    <location>
        <begin position="77"/>
        <end position="115"/>
    </location>
</feature>
<evidence type="ECO:0000313" key="16">
    <source>
        <dbReference type="Proteomes" id="UP000650582"/>
    </source>
</evidence>
<feature type="domain" description="PI3K/PI4K catalytic" evidence="12">
    <location>
        <begin position="755"/>
        <end position="1026"/>
    </location>
</feature>
<organism evidence="15 16">
    <name type="scientific">Rhizoctonia solani</name>
    <dbReference type="NCBI Taxonomy" id="456999"/>
    <lineage>
        <taxon>Eukaryota</taxon>
        <taxon>Fungi</taxon>
        <taxon>Dikarya</taxon>
        <taxon>Basidiomycota</taxon>
        <taxon>Agaricomycotina</taxon>
        <taxon>Agaricomycetes</taxon>
        <taxon>Cantharellales</taxon>
        <taxon>Ceratobasidiaceae</taxon>
        <taxon>Rhizoctonia</taxon>
    </lineage>
</organism>
<dbReference type="InterPro" id="IPR008978">
    <property type="entry name" value="HSP20-like_chaperone"/>
</dbReference>
<dbReference type="SUPFAM" id="SSF49764">
    <property type="entry name" value="HSP20-like chaperones"/>
    <property type="match status" value="1"/>
</dbReference>
<dbReference type="EMBL" id="JACYCC010000131">
    <property type="protein sequence ID" value="KAF8673975.1"/>
    <property type="molecule type" value="Genomic_DNA"/>
</dbReference>
<evidence type="ECO:0000256" key="6">
    <source>
        <dbReference type="ARBA" id="ARBA00023985"/>
    </source>
</evidence>
<evidence type="ECO:0000256" key="3">
    <source>
        <dbReference type="ARBA" id="ARBA00022741"/>
    </source>
</evidence>
<dbReference type="CDD" id="cd00896">
    <property type="entry name" value="PI3Kc_III"/>
    <property type="match status" value="1"/>
</dbReference>
<sequence length="1040" mass="117698">MSLSRNFFEDFYPLFRLVEDPQSPHGSHTQKASPQQRQRQAIVDVEEEEKEYVVRAELPGVQKKDIDVHIGNDGHSLTIEGRVHRINKPPQEDTSRAAEKSQASEQPAGSEQPNETCDYRSIFARTMWFHHAVDGNNARANLADGILTLNLPKRMESEYLFPCACRSTVTDLSARTLLMSSIPHKRGALLHQATMDKTARDFSFAKLSDLDKSVTVRISQLEGTRTPRPFSELLERPELRFAGVQQNTLSDLFVTCQIVADNKPLTVPHRTSFKAFKNSYTWNEWITFPLKYRDLPLHAQLTFTVWDIEGPRTSAPVGGTTFRMFGKKSTLRRGKHRLLLWAGQEADGSAESRTPSKVELKDEMGRLEKASKEIRKGRFTQIRVARQDGVSSYGGNSLGAETAKSESLFLYIDVPRFDFPVLFTEPEASNIPQSTTAHPTTIPSAAPTAGLAAPLMDFKAEMQIWGIVDPDIARENPVEDKHRRLVRGHRGGPLDRELKPDAKTRDELTAVINYPPTQPLSSEDKDLIWKFRFYLSRDPRALTKFLKAVTWKDASEVKQAVEILLPMWTEVGTADALELLGPSTSDSRVRSFAVKQLKRADDEELLLYLLQLVQALKFESPSSSSTKDRASGLADFLVERGAAHPVLGNRLNWYLMVEMEDKMVKKMYAKVAFEFQRQLNESESGAQRREVMRRQAELISILSTRAKEVRASKDARQKKIDKLKAFISDPKNGLVNMPAPLPLPLNARIMVTGMVPEKCSVLKSNLQPLKLTFKCTSESGAEAEEYSVIFKNGDDLRQDQLVIQLFTLMDRLLRKENLDLRLTPYDVLATSSTEGMIQFIPSSTIRIIIEQYSSVLGYLRAHYPDEGSVGTYGVKKDVIETFIRSCAGYCVVTYILGVGDRHLDNLLVAPDGHFFHVDFGYILGRDPKPFPPPVKVCKEMVDAMGGAQSSHYARFKNYCFTAFSILRKSANLILNLVALMVDANIPDIKHRDVHEQIQEKFRLDLTEEDAIKHFETLLNETSYFTVMFDRIHDLAQYWRS</sequence>
<dbReference type="GO" id="GO:0006897">
    <property type="term" value="P:endocytosis"/>
    <property type="evidence" value="ECO:0007669"/>
    <property type="project" value="TreeGrafter"/>
</dbReference>
<dbReference type="GO" id="GO:0000407">
    <property type="term" value="C:phagophore assembly site"/>
    <property type="evidence" value="ECO:0007669"/>
    <property type="project" value="TreeGrafter"/>
</dbReference>
<dbReference type="Pfam" id="PF00613">
    <property type="entry name" value="PI3Ka"/>
    <property type="match status" value="1"/>
</dbReference>
<accession>A0A8H7LGG9</accession>
<dbReference type="SMART" id="SM00146">
    <property type="entry name" value="PI3Kc"/>
    <property type="match status" value="1"/>
</dbReference>
<dbReference type="InterPro" id="IPR042236">
    <property type="entry name" value="PI3K_accessory_sf"/>
</dbReference>
<dbReference type="PROSITE" id="PS00916">
    <property type="entry name" value="PI3_4_KINASE_2"/>
    <property type="match status" value="1"/>
</dbReference>
<dbReference type="Gene3D" id="1.10.1070.11">
    <property type="entry name" value="Phosphatidylinositol 3-/4-kinase, catalytic domain"/>
    <property type="match status" value="1"/>
</dbReference>
<dbReference type="Gene3D" id="1.25.40.70">
    <property type="entry name" value="Phosphatidylinositol 3-kinase, accessory domain (PIK)"/>
    <property type="match status" value="1"/>
</dbReference>
<evidence type="ECO:0000256" key="10">
    <source>
        <dbReference type="SAM" id="MobiDB-lite"/>
    </source>
</evidence>
<dbReference type="SMART" id="SM00145">
    <property type="entry name" value="PI3Ka"/>
    <property type="match status" value="1"/>
</dbReference>
<dbReference type="CDD" id="cd08397">
    <property type="entry name" value="C2_PI3K_class_III"/>
    <property type="match status" value="1"/>
</dbReference>
<gene>
    <name evidence="15" type="ORF">RHS04_07527</name>
</gene>
<dbReference type="InterPro" id="IPR002420">
    <property type="entry name" value="PI3K-type_C2_dom"/>
</dbReference>
<dbReference type="EC" id="2.7.1.137" evidence="7"/>
<comment type="catalytic activity">
    <reaction evidence="6">
        <text>a 1,2-diacyl-sn-glycero-3-phospho-(1D-myo-inositol) + ATP = a 1,2-diacyl-sn-glycero-3-phospho-(1D-myo-inositol-3-phosphate) + ADP + H(+)</text>
        <dbReference type="Rhea" id="RHEA:12709"/>
        <dbReference type="ChEBI" id="CHEBI:15378"/>
        <dbReference type="ChEBI" id="CHEBI:30616"/>
        <dbReference type="ChEBI" id="CHEBI:57880"/>
        <dbReference type="ChEBI" id="CHEBI:58088"/>
        <dbReference type="ChEBI" id="CHEBI:456216"/>
        <dbReference type="EC" id="2.7.1.137"/>
    </reaction>
    <physiologicalReaction direction="left-to-right" evidence="6">
        <dbReference type="Rhea" id="RHEA:12710"/>
    </physiologicalReaction>
</comment>
<dbReference type="Pfam" id="PF00792">
    <property type="entry name" value="PI3K_C2"/>
    <property type="match status" value="1"/>
</dbReference>
<evidence type="ECO:0000256" key="7">
    <source>
        <dbReference type="PIRNR" id="PIRNR000587"/>
    </source>
</evidence>